<feature type="region of interest" description="Disordered" evidence="2">
    <location>
        <begin position="123"/>
        <end position="147"/>
    </location>
</feature>
<dbReference type="AlphaFoldDB" id="A0A9D6Z2T7"/>
<feature type="chain" id="PRO_5039351726" evidence="3">
    <location>
        <begin position="24"/>
        <end position="147"/>
    </location>
</feature>
<sequence length="147" mass="15799">MKKTSILMILSILLAALCANSYAEDLSGQIGSLEQKADRIQSQINLDKQQTDAQVDQQVKAITGSVDSLVNQRVQLDAHIAKLEAQMSDIKKNAQANLSRQMSQYDQDLGNVKQQISSLVAKQTAAKKAAEAPQPAAQQAPAPEAGK</sequence>
<keyword evidence="3" id="KW-0732">Signal</keyword>
<dbReference type="EMBL" id="JACRDE010000184">
    <property type="protein sequence ID" value="MBI5249149.1"/>
    <property type="molecule type" value="Genomic_DNA"/>
</dbReference>
<organism evidence="4 5">
    <name type="scientific">Desulfomonile tiedjei</name>
    <dbReference type="NCBI Taxonomy" id="2358"/>
    <lineage>
        <taxon>Bacteria</taxon>
        <taxon>Pseudomonadati</taxon>
        <taxon>Thermodesulfobacteriota</taxon>
        <taxon>Desulfomonilia</taxon>
        <taxon>Desulfomonilales</taxon>
        <taxon>Desulfomonilaceae</taxon>
        <taxon>Desulfomonile</taxon>
    </lineage>
</organism>
<dbReference type="Proteomes" id="UP000807825">
    <property type="component" value="Unassembled WGS sequence"/>
</dbReference>
<proteinExistence type="predicted"/>
<feature type="coiled-coil region" evidence="1">
    <location>
        <begin position="23"/>
        <end position="100"/>
    </location>
</feature>
<comment type="caution">
    <text evidence="4">The sequence shown here is derived from an EMBL/GenBank/DDBJ whole genome shotgun (WGS) entry which is preliminary data.</text>
</comment>
<evidence type="ECO:0000256" key="3">
    <source>
        <dbReference type="SAM" id="SignalP"/>
    </source>
</evidence>
<name>A0A9D6Z2T7_9BACT</name>
<evidence type="ECO:0000313" key="4">
    <source>
        <dbReference type="EMBL" id="MBI5249149.1"/>
    </source>
</evidence>
<accession>A0A9D6Z2T7</accession>
<keyword evidence="1" id="KW-0175">Coiled coil</keyword>
<evidence type="ECO:0000256" key="2">
    <source>
        <dbReference type="SAM" id="MobiDB-lite"/>
    </source>
</evidence>
<feature type="signal peptide" evidence="3">
    <location>
        <begin position="1"/>
        <end position="23"/>
    </location>
</feature>
<evidence type="ECO:0000256" key="1">
    <source>
        <dbReference type="SAM" id="Coils"/>
    </source>
</evidence>
<dbReference type="Gene3D" id="1.10.287.1490">
    <property type="match status" value="1"/>
</dbReference>
<reference evidence="4" key="1">
    <citation type="submission" date="2020-07" db="EMBL/GenBank/DDBJ databases">
        <title>Huge and variable diversity of episymbiotic CPR bacteria and DPANN archaea in groundwater ecosystems.</title>
        <authorList>
            <person name="He C.Y."/>
            <person name="Keren R."/>
            <person name="Whittaker M."/>
            <person name="Farag I.F."/>
            <person name="Doudna J."/>
            <person name="Cate J.H.D."/>
            <person name="Banfield J.F."/>
        </authorList>
    </citation>
    <scope>NUCLEOTIDE SEQUENCE</scope>
    <source>
        <strain evidence="4">NC_groundwater_1664_Pr3_B-0.1um_52_9</strain>
    </source>
</reference>
<protein>
    <submittedName>
        <fullName evidence="4">Uncharacterized protein</fullName>
    </submittedName>
</protein>
<gene>
    <name evidence="4" type="ORF">HY912_06615</name>
</gene>
<evidence type="ECO:0000313" key="5">
    <source>
        <dbReference type="Proteomes" id="UP000807825"/>
    </source>
</evidence>